<keyword evidence="5 9" id="KW-0067">ATP-binding</keyword>
<feature type="domain" description="tRNA-specific 2-thiouridylase MnmA-like C-terminal" evidence="10">
    <location>
        <begin position="349"/>
        <end position="449"/>
    </location>
</feature>
<evidence type="ECO:0000256" key="8">
    <source>
        <dbReference type="ARBA" id="ARBA00051542"/>
    </source>
</evidence>
<evidence type="ECO:0000256" key="6">
    <source>
        <dbReference type="ARBA" id="ARBA00022884"/>
    </source>
</evidence>
<feature type="site" description="Interaction with tRNA" evidence="9">
    <location>
        <position position="153"/>
    </location>
</feature>
<feature type="site" description="Interaction with tRNA" evidence="9">
    <location>
        <position position="423"/>
    </location>
</feature>
<feature type="binding site" evidence="9">
    <location>
        <position position="152"/>
    </location>
    <ligand>
        <name>ATP</name>
        <dbReference type="ChEBI" id="CHEBI:30616"/>
    </ligand>
</feature>
<evidence type="ECO:0000256" key="5">
    <source>
        <dbReference type="ARBA" id="ARBA00022840"/>
    </source>
</evidence>
<evidence type="ECO:0000259" key="11">
    <source>
        <dbReference type="Pfam" id="PF20259"/>
    </source>
</evidence>
<dbReference type="HAMAP" id="MF_00144">
    <property type="entry name" value="tRNA_thiouridyl_MnmA"/>
    <property type="match status" value="1"/>
</dbReference>
<feature type="active site" description="Nucleophile" evidence="9">
    <location>
        <position position="128"/>
    </location>
</feature>
<dbReference type="EC" id="2.8.1.13" evidence="9"/>
<dbReference type="CDD" id="cd01998">
    <property type="entry name" value="MnmA_TRMU-like"/>
    <property type="match status" value="1"/>
</dbReference>
<evidence type="ECO:0000256" key="4">
    <source>
        <dbReference type="ARBA" id="ARBA00022741"/>
    </source>
</evidence>
<dbReference type="EMBL" id="MEZY01000010">
    <property type="protein sequence ID" value="OGD65523.1"/>
    <property type="molecule type" value="Genomic_DNA"/>
</dbReference>
<feature type="active site" description="Cysteine persulfide intermediate" evidence="9">
    <location>
        <position position="262"/>
    </location>
</feature>
<proteinExistence type="inferred from homology"/>
<evidence type="ECO:0000256" key="3">
    <source>
        <dbReference type="ARBA" id="ARBA00022694"/>
    </source>
</evidence>
<dbReference type="GO" id="GO:0103016">
    <property type="term" value="F:tRNA-uridine 2-sulfurtransferase activity"/>
    <property type="evidence" value="ECO:0007669"/>
    <property type="project" value="UniProtKB-EC"/>
</dbReference>
<evidence type="ECO:0000256" key="9">
    <source>
        <dbReference type="HAMAP-Rule" id="MF_00144"/>
    </source>
</evidence>
<comment type="caution">
    <text evidence="9">Lacks conserved residue(s) required for the propagation of feature annotation.</text>
</comment>
<dbReference type="InterPro" id="IPR023382">
    <property type="entry name" value="MnmA-like_central_sf"/>
</dbReference>
<reference evidence="12 13" key="1">
    <citation type="journal article" date="2016" name="Nat. Commun.">
        <title>Thousands of microbial genomes shed light on interconnected biogeochemical processes in an aquifer system.</title>
        <authorList>
            <person name="Anantharaman K."/>
            <person name="Brown C.T."/>
            <person name="Hug L.A."/>
            <person name="Sharon I."/>
            <person name="Castelle C.J."/>
            <person name="Probst A.J."/>
            <person name="Thomas B.C."/>
            <person name="Singh A."/>
            <person name="Wilkins M.J."/>
            <person name="Karaoz U."/>
            <person name="Brodie E.L."/>
            <person name="Williams K.H."/>
            <person name="Hubbard S.S."/>
            <person name="Banfield J.F."/>
        </authorList>
    </citation>
    <scope>NUCLEOTIDE SEQUENCE [LARGE SCALE GENOMIC DNA]</scope>
</reference>
<dbReference type="InterPro" id="IPR046885">
    <property type="entry name" value="MnmA-like_C"/>
</dbReference>
<dbReference type="PANTHER" id="PTHR11933:SF5">
    <property type="entry name" value="MITOCHONDRIAL TRNA-SPECIFIC 2-THIOURIDYLASE 1"/>
    <property type="match status" value="1"/>
</dbReference>
<dbReference type="InterPro" id="IPR046884">
    <property type="entry name" value="MnmA-like_central"/>
</dbReference>
<keyword evidence="2 9" id="KW-0808">Transferase</keyword>
<feature type="binding site" evidence="9">
    <location>
        <position position="50"/>
    </location>
    <ligand>
        <name>ATP</name>
        <dbReference type="ChEBI" id="CHEBI:30616"/>
    </ligand>
</feature>
<dbReference type="GO" id="GO:0005737">
    <property type="term" value="C:cytoplasm"/>
    <property type="evidence" value="ECO:0007669"/>
    <property type="project" value="UniProtKB-SubCell"/>
</dbReference>
<dbReference type="Pfam" id="PF20259">
    <property type="entry name" value="tRNA_Me_trans_M"/>
    <property type="match status" value="1"/>
</dbReference>
<dbReference type="GO" id="GO:0002143">
    <property type="term" value="P:tRNA wobble position uridine thiolation"/>
    <property type="evidence" value="ECO:0007669"/>
    <property type="project" value="TreeGrafter"/>
</dbReference>
<evidence type="ECO:0000256" key="1">
    <source>
        <dbReference type="ARBA" id="ARBA00022555"/>
    </source>
</evidence>
<feature type="binding site" evidence="9">
    <location>
        <begin position="24"/>
        <end position="31"/>
    </location>
    <ligand>
        <name>ATP</name>
        <dbReference type="ChEBI" id="CHEBI:30616"/>
    </ligand>
</feature>
<dbReference type="STRING" id="1797472.A2215_02620"/>
<dbReference type="Pfam" id="PF20258">
    <property type="entry name" value="tRNA_Me_trans_C"/>
    <property type="match status" value="1"/>
</dbReference>
<dbReference type="InterPro" id="IPR004506">
    <property type="entry name" value="MnmA-like"/>
</dbReference>
<comment type="function">
    <text evidence="9">Catalyzes the 2-thiolation of uridine at the wobble position (U34) of tRNA, leading to the formation of s(2)U34.</text>
</comment>
<organism evidence="12 13">
    <name type="scientific">Candidatus Berkelbacteria bacterium RIFOXYA2_FULL_43_10</name>
    <dbReference type="NCBI Taxonomy" id="1797472"/>
    <lineage>
        <taxon>Bacteria</taxon>
        <taxon>Candidatus Berkelbacteria</taxon>
    </lineage>
</organism>
<dbReference type="Proteomes" id="UP000178583">
    <property type="component" value="Unassembled WGS sequence"/>
</dbReference>
<dbReference type="GO" id="GO:0005524">
    <property type="term" value="F:ATP binding"/>
    <property type="evidence" value="ECO:0007669"/>
    <property type="project" value="UniProtKB-KW"/>
</dbReference>
<feature type="region of interest" description="Interaction with tRNA" evidence="9">
    <location>
        <begin position="384"/>
        <end position="385"/>
    </location>
</feature>
<comment type="similarity">
    <text evidence="9">Belongs to the MnmA/TRMU family.</text>
</comment>
<feature type="domain" description="tRNA-specific 2-thiouridylase MnmA-like central" evidence="11">
    <location>
        <begin position="271"/>
        <end position="342"/>
    </location>
</feature>
<keyword evidence="7" id="KW-1015">Disulfide bond</keyword>
<evidence type="ECO:0000313" key="13">
    <source>
        <dbReference type="Proteomes" id="UP000178583"/>
    </source>
</evidence>
<dbReference type="Gene3D" id="3.40.50.620">
    <property type="entry name" value="HUPs"/>
    <property type="match status" value="1"/>
</dbReference>
<evidence type="ECO:0000256" key="7">
    <source>
        <dbReference type="ARBA" id="ARBA00023157"/>
    </source>
</evidence>
<dbReference type="GO" id="GO:0000049">
    <property type="term" value="F:tRNA binding"/>
    <property type="evidence" value="ECO:0007669"/>
    <property type="project" value="UniProtKB-KW"/>
</dbReference>
<dbReference type="Gene3D" id="2.40.30.10">
    <property type="entry name" value="Translation factors"/>
    <property type="match status" value="1"/>
</dbReference>
<dbReference type="InterPro" id="IPR014729">
    <property type="entry name" value="Rossmann-like_a/b/a_fold"/>
</dbReference>
<keyword evidence="4 9" id="KW-0547">Nucleotide-binding</keyword>
<sequence>MEQSNTKAKKLMKLKSKKLIVAVAMSGGVDSSVVAKMMVDEGHETVGLFLKLWSDPTSPSGLRGAGPTCSKQNRCCDYEALEDARAVAKKLNIPFYVINAEAEFKKEIVDKFLDEYKDLRTPNPCIRCNEYIKFDLLLKKALEIGCEKLATGHYARIDSGNSGISNFQFPISKQISNPNDKNPKKPKSPDAALPIGIPTAMSGLKAGFDSSKDQSYMLYRLKQNQLSKVLFPLGNYLKKDVRKLAIEWDLPVKEKPESQEICFFGDRDYREFLKRYLDKQYFEPGDIVDTKGNVLGEHEGLVNYTIGQRKGIAQDTRNKRQATNILYVTGFDVEKNQLIVGKDREVYSKEMVVSDLNWIDPKKLIPKKSPKGGSPFGRLQAKIRYRHEAVGCRIEYSKTAGQPDSRAVKVIFDNPQRAVTSGQSAVFYGRSPSRGAPAKWDEVIGGGIIQ</sequence>
<accession>A0A1F5EDU8</accession>
<keyword evidence="3 9" id="KW-0819">tRNA processing</keyword>
<dbReference type="Pfam" id="PF03054">
    <property type="entry name" value="tRNA_Me_trans"/>
    <property type="match status" value="2"/>
</dbReference>
<evidence type="ECO:0000256" key="2">
    <source>
        <dbReference type="ARBA" id="ARBA00022679"/>
    </source>
</evidence>
<gene>
    <name evidence="9" type="primary">mnmA</name>
    <name evidence="12" type="ORF">A2215_02620</name>
</gene>
<evidence type="ECO:0000259" key="10">
    <source>
        <dbReference type="Pfam" id="PF20258"/>
    </source>
</evidence>
<name>A0A1F5EDU8_9BACT</name>
<evidence type="ECO:0000313" key="12">
    <source>
        <dbReference type="EMBL" id="OGD65523.1"/>
    </source>
</evidence>
<feature type="region of interest" description="Interaction with tRNA" evidence="9">
    <location>
        <begin position="212"/>
        <end position="214"/>
    </location>
</feature>
<comment type="caution">
    <text evidence="12">The sequence shown here is derived from an EMBL/GenBank/DDBJ whole genome shotgun (WGS) entry which is preliminary data.</text>
</comment>
<keyword evidence="1 9" id="KW-0820">tRNA-binding</keyword>
<dbReference type="Gene3D" id="2.30.30.280">
    <property type="entry name" value="Adenine nucleotide alpha hydrolases-like domains"/>
    <property type="match status" value="1"/>
</dbReference>
<comment type="catalytic activity">
    <reaction evidence="8 9">
        <text>S-sulfanyl-L-cysteinyl-[protein] + uridine(34) in tRNA + AH2 + ATP = 2-thiouridine(34) in tRNA + L-cysteinyl-[protein] + A + AMP + diphosphate + H(+)</text>
        <dbReference type="Rhea" id="RHEA:47032"/>
        <dbReference type="Rhea" id="RHEA-COMP:10131"/>
        <dbReference type="Rhea" id="RHEA-COMP:11726"/>
        <dbReference type="Rhea" id="RHEA-COMP:11727"/>
        <dbReference type="Rhea" id="RHEA-COMP:11728"/>
        <dbReference type="ChEBI" id="CHEBI:13193"/>
        <dbReference type="ChEBI" id="CHEBI:15378"/>
        <dbReference type="ChEBI" id="CHEBI:17499"/>
        <dbReference type="ChEBI" id="CHEBI:29950"/>
        <dbReference type="ChEBI" id="CHEBI:30616"/>
        <dbReference type="ChEBI" id="CHEBI:33019"/>
        <dbReference type="ChEBI" id="CHEBI:61963"/>
        <dbReference type="ChEBI" id="CHEBI:65315"/>
        <dbReference type="ChEBI" id="CHEBI:87170"/>
        <dbReference type="ChEBI" id="CHEBI:456215"/>
        <dbReference type="EC" id="2.8.1.13"/>
    </reaction>
</comment>
<dbReference type="AlphaFoldDB" id="A0A1F5EDU8"/>
<dbReference type="PANTHER" id="PTHR11933">
    <property type="entry name" value="TRNA 5-METHYLAMINOMETHYL-2-THIOURIDYLATE -METHYLTRANSFERASE"/>
    <property type="match status" value="1"/>
</dbReference>
<dbReference type="SUPFAM" id="SSF52402">
    <property type="entry name" value="Adenine nucleotide alpha hydrolases-like"/>
    <property type="match status" value="1"/>
</dbReference>
<protein>
    <recommendedName>
        <fullName evidence="9">tRNA-specific 2-thiouridylase MnmA</fullName>
        <ecNumber evidence="9">2.8.1.13</ecNumber>
    </recommendedName>
</protein>
<comment type="subcellular location">
    <subcellularLocation>
        <location evidence="9">Cytoplasm</location>
    </subcellularLocation>
</comment>
<keyword evidence="6 9" id="KW-0694">RNA-binding</keyword>
<keyword evidence="9" id="KW-0963">Cytoplasm</keyword>